<dbReference type="PANTHER" id="PTHR34997:SF16">
    <property type="entry name" value="LYSM DOMAIN-CONTAINING PROTEIN"/>
    <property type="match status" value="1"/>
</dbReference>
<feature type="signal peptide" evidence="2">
    <location>
        <begin position="1"/>
        <end position="17"/>
    </location>
</feature>
<proteinExistence type="inferred from homology"/>
<dbReference type="PANTHER" id="PTHR34997">
    <property type="entry name" value="AM15"/>
    <property type="match status" value="1"/>
</dbReference>
<dbReference type="Proteomes" id="UP000693738">
    <property type="component" value="Unassembled WGS sequence"/>
</dbReference>
<evidence type="ECO:0000313" key="5">
    <source>
        <dbReference type="Proteomes" id="UP000693738"/>
    </source>
</evidence>
<evidence type="ECO:0000313" key="4">
    <source>
        <dbReference type="EMBL" id="CAG7566317.1"/>
    </source>
</evidence>
<reference evidence="4" key="1">
    <citation type="submission" date="2021-05" db="EMBL/GenBank/DDBJ databases">
        <authorList>
            <person name="Khan N."/>
        </authorList>
    </citation>
    <scope>NUCLEOTIDE SEQUENCE</scope>
</reference>
<feature type="chain" id="PRO_5035167856" description="LysM domain-containing protein" evidence="2">
    <location>
        <begin position="18"/>
        <end position="358"/>
    </location>
</feature>
<comment type="similarity">
    <text evidence="1">Belongs to the secreted LysM effector family.</text>
</comment>
<dbReference type="AlphaFoldDB" id="A0A8J2NKE0"/>
<evidence type="ECO:0000256" key="1">
    <source>
        <dbReference type="ARBA" id="ARBA00044955"/>
    </source>
</evidence>
<dbReference type="InterPro" id="IPR052210">
    <property type="entry name" value="LysM1-like"/>
</dbReference>
<dbReference type="GO" id="GO:0008061">
    <property type="term" value="F:chitin binding"/>
    <property type="evidence" value="ECO:0007669"/>
    <property type="project" value="InterPro"/>
</dbReference>
<evidence type="ECO:0000256" key="2">
    <source>
        <dbReference type="SAM" id="SignalP"/>
    </source>
</evidence>
<evidence type="ECO:0000259" key="3">
    <source>
        <dbReference type="PROSITE" id="PS51782"/>
    </source>
</evidence>
<protein>
    <recommendedName>
        <fullName evidence="3">LysM domain-containing protein</fullName>
    </recommendedName>
</protein>
<dbReference type="CDD" id="cd00118">
    <property type="entry name" value="LysM"/>
    <property type="match status" value="1"/>
</dbReference>
<organism evidence="4 5">
    <name type="scientific">Fusarium equiseti</name>
    <name type="common">Fusarium scirpi</name>
    <dbReference type="NCBI Taxonomy" id="61235"/>
    <lineage>
        <taxon>Eukaryota</taxon>
        <taxon>Fungi</taxon>
        <taxon>Dikarya</taxon>
        <taxon>Ascomycota</taxon>
        <taxon>Pezizomycotina</taxon>
        <taxon>Sordariomycetes</taxon>
        <taxon>Hypocreomycetidae</taxon>
        <taxon>Hypocreales</taxon>
        <taxon>Nectriaceae</taxon>
        <taxon>Fusarium</taxon>
        <taxon>Fusarium incarnatum-equiseti species complex</taxon>
    </lineage>
</organism>
<comment type="caution">
    <text evidence="4">The sequence shown here is derived from an EMBL/GenBank/DDBJ whole genome shotgun (WGS) entry which is preliminary data.</text>
</comment>
<dbReference type="Pfam" id="PF01476">
    <property type="entry name" value="LysM"/>
    <property type="match status" value="1"/>
</dbReference>
<keyword evidence="2" id="KW-0732">Signal</keyword>
<accession>A0A8J2NKE0</accession>
<dbReference type="PROSITE" id="PS51782">
    <property type="entry name" value="LYSM"/>
    <property type="match status" value="1"/>
</dbReference>
<dbReference type="EMBL" id="CAJSTJ010000203">
    <property type="protein sequence ID" value="CAG7566317.1"/>
    <property type="molecule type" value="Genomic_DNA"/>
</dbReference>
<gene>
    <name evidence="4" type="ORF">FEQUK3_LOCUS12030</name>
</gene>
<feature type="domain" description="LysM" evidence="3">
    <location>
        <begin position="225"/>
        <end position="270"/>
    </location>
</feature>
<name>A0A8J2NKE0_FUSEQ</name>
<dbReference type="InterPro" id="IPR018392">
    <property type="entry name" value="LysM"/>
</dbReference>
<sequence>MLRSFVCIALLLGTSHAGVLTWENSVERRAVGFSLVPDWKLEGSNLDPTCKKVLQQSINCDSYVDELRHKEYHGSLEDSSLTNTVCSVQCERALLTAQRRISAACSKTPEVFPGVPVNSLIDPIVSGWNETCLRGDSTGEYCNDVIESWGDFEALEAMKKEQLCSYCFGEKLRQMQRSPYSAYDGLFAKQLEYINAKCNSEIPTEPLENPIKVNYTLPETCSDSNVYIGQEGDTCDSIALAKSVSAATLYYNNPNLRNCSDIEAGLELCIPESCKTYQVKEDDDCIQIGIDSARCGEYIQAQVGSSCRKMLASSEKAATMDLLLKANPSLKTSSECDNNLVPNTWYCLRPLPYFGSRA</sequence>